<dbReference type="InterPro" id="IPR036388">
    <property type="entry name" value="WH-like_DNA-bd_sf"/>
</dbReference>
<dbReference type="SUPFAM" id="SSF46785">
    <property type="entry name" value="Winged helix' DNA-binding domain"/>
    <property type="match status" value="1"/>
</dbReference>
<name>A0A328ZJY6_9BURK</name>
<evidence type="ECO:0000313" key="6">
    <source>
        <dbReference type="EMBL" id="RAR84952.1"/>
    </source>
</evidence>
<evidence type="ECO:0000256" key="1">
    <source>
        <dbReference type="ARBA" id="ARBA00009437"/>
    </source>
</evidence>
<comment type="similarity">
    <text evidence="1">Belongs to the LysR transcriptional regulatory family.</text>
</comment>
<dbReference type="InterPro" id="IPR036390">
    <property type="entry name" value="WH_DNA-bd_sf"/>
</dbReference>
<protein>
    <submittedName>
        <fullName evidence="6">DNA-binding transcriptional LysR family regulator</fullName>
    </submittedName>
</protein>
<dbReference type="SUPFAM" id="SSF53850">
    <property type="entry name" value="Periplasmic binding protein-like II"/>
    <property type="match status" value="1"/>
</dbReference>
<dbReference type="InterPro" id="IPR005119">
    <property type="entry name" value="LysR_subst-bd"/>
</dbReference>
<dbReference type="InterPro" id="IPR050176">
    <property type="entry name" value="LTTR"/>
</dbReference>
<gene>
    <name evidence="6" type="ORF">AX018_100842</name>
</gene>
<dbReference type="PANTHER" id="PTHR30579:SF7">
    <property type="entry name" value="HTH-TYPE TRANSCRIPTIONAL REGULATOR LRHA-RELATED"/>
    <property type="match status" value="1"/>
</dbReference>
<proteinExistence type="inferred from homology"/>
<accession>A0A328ZJY6</accession>
<dbReference type="AlphaFoldDB" id="A0A328ZJY6"/>
<keyword evidence="4" id="KW-0804">Transcription</keyword>
<dbReference type="Gene3D" id="3.40.190.10">
    <property type="entry name" value="Periplasmic binding protein-like II"/>
    <property type="match status" value="2"/>
</dbReference>
<reference evidence="6 7" key="1">
    <citation type="submission" date="2018-06" db="EMBL/GenBank/DDBJ databases">
        <title>Genomic Encyclopedia of Archaeal and Bacterial Type Strains, Phase II (KMG-II): from individual species to whole genera.</title>
        <authorList>
            <person name="Goeker M."/>
        </authorList>
    </citation>
    <scope>NUCLEOTIDE SEQUENCE [LARGE SCALE GENOMIC DNA]</scope>
    <source>
        <strain evidence="6 7">CFPB 3232</strain>
    </source>
</reference>
<dbReference type="FunFam" id="1.10.10.10:FF:000001">
    <property type="entry name" value="LysR family transcriptional regulator"/>
    <property type="match status" value="1"/>
</dbReference>
<keyword evidence="2" id="KW-0805">Transcription regulation</keyword>
<dbReference type="PROSITE" id="PS50931">
    <property type="entry name" value="HTH_LYSR"/>
    <property type="match status" value="1"/>
</dbReference>
<keyword evidence="7" id="KW-1185">Reference proteome</keyword>
<dbReference type="InterPro" id="IPR000847">
    <property type="entry name" value="LysR_HTH_N"/>
</dbReference>
<dbReference type="Pfam" id="PF03466">
    <property type="entry name" value="LysR_substrate"/>
    <property type="match status" value="1"/>
</dbReference>
<evidence type="ECO:0000256" key="4">
    <source>
        <dbReference type="ARBA" id="ARBA00023163"/>
    </source>
</evidence>
<evidence type="ECO:0000256" key="3">
    <source>
        <dbReference type="ARBA" id="ARBA00023125"/>
    </source>
</evidence>
<organism evidence="6 7">
    <name type="scientific">Paracidovorax anthurii</name>
    <dbReference type="NCBI Taxonomy" id="78229"/>
    <lineage>
        <taxon>Bacteria</taxon>
        <taxon>Pseudomonadati</taxon>
        <taxon>Pseudomonadota</taxon>
        <taxon>Betaproteobacteria</taxon>
        <taxon>Burkholderiales</taxon>
        <taxon>Comamonadaceae</taxon>
        <taxon>Paracidovorax</taxon>
    </lineage>
</organism>
<evidence type="ECO:0000259" key="5">
    <source>
        <dbReference type="PROSITE" id="PS50931"/>
    </source>
</evidence>
<dbReference type="Proteomes" id="UP000248856">
    <property type="component" value="Unassembled WGS sequence"/>
</dbReference>
<feature type="domain" description="HTH lysR-type" evidence="5">
    <location>
        <begin position="4"/>
        <end position="61"/>
    </location>
</feature>
<dbReference type="GO" id="GO:0003677">
    <property type="term" value="F:DNA binding"/>
    <property type="evidence" value="ECO:0007669"/>
    <property type="project" value="UniProtKB-KW"/>
</dbReference>
<dbReference type="OrthoDB" id="8809624at2"/>
<dbReference type="RefSeq" id="WP_111876454.1">
    <property type="nucleotide sequence ID" value="NZ_CBCSGC010000036.1"/>
</dbReference>
<dbReference type="Gene3D" id="1.10.10.10">
    <property type="entry name" value="Winged helix-like DNA-binding domain superfamily/Winged helix DNA-binding domain"/>
    <property type="match status" value="1"/>
</dbReference>
<dbReference type="PANTHER" id="PTHR30579">
    <property type="entry name" value="TRANSCRIPTIONAL REGULATOR"/>
    <property type="match status" value="1"/>
</dbReference>
<dbReference type="GO" id="GO:0003700">
    <property type="term" value="F:DNA-binding transcription factor activity"/>
    <property type="evidence" value="ECO:0007669"/>
    <property type="project" value="InterPro"/>
</dbReference>
<dbReference type="PRINTS" id="PR00039">
    <property type="entry name" value="HTHLYSR"/>
</dbReference>
<sequence length="290" mass="30905">MNGFDLDQLRTLVAAVDAGSLTAAAPRRHRSQSAVSEQLRKLEEQAGSSLLVRGKAGVVPTEAGARLVEHARHILALSETAWRDLRGLQLQGDVRLAITDYFRPVHIAGMLAQFAARHPGIRFHVHIDRSDAIEEGYARGLFDVAIVMRVAGAQRAPGATALGSEALAWTGTAQTRLDKGAPLPLVALPQSCALRRLAESALERRRQPYYIAHVASGIAGVRFAVAAGLGIACLNLSALDGPLLALAPGRRLPALPQVRFQVLAARQGEAAIAASVRALTVETFSRLRHG</sequence>
<dbReference type="EMBL" id="QLTA01000008">
    <property type="protein sequence ID" value="RAR84952.1"/>
    <property type="molecule type" value="Genomic_DNA"/>
</dbReference>
<keyword evidence="3 6" id="KW-0238">DNA-binding</keyword>
<comment type="caution">
    <text evidence="6">The sequence shown here is derived from an EMBL/GenBank/DDBJ whole genome shotgun (WGS) entry which is preliminary data.</text>
</comment>
<evidence type="ECO:0000313" key="7">
    <source>
        <dbReference type="Proteomes" id="UP000248856"/>
    </source>
</evidence>
<dbReference type="Pfam" id="PF00126">
    <property type="entry name" value="HTH_1"/>
    <property type="match status" value="1"/>
</dbReference>
<evidence type="ECO:0000256" key="2">
    <source>
        <dbReference type="ARBA" id="ARBA00023015"/>
    </source>
</evidence>